<dbReference type="GO" id="GO:0006367">
    <property type="term" value="P:transcription initiation at RNA polymerase II promoter"/>
    <property type="evidence" value="ECO:0007669"/>
    <property type="project" value="InterPro"/>
</dbReference>
<dbReference type="InterPro" id="IPR016123">
    <property type="entry name" value="Mog1/PsbP_a/b/a-sand"/>
</dbReference>
<dbReference type="InterPro" id="IPR000313">
    <property type="entry name" value="PWWP_dom"/>
</dbReference>
<feature type="compositionally biased region" description="Acidic residues" evidence="5">
    <location>
        <begin position="875"/>
        <end position="895"/>
    </location>
</feature>
<comment type="caution">
    <text evidence="7">The sequence shown here is derived from an EMBL/GenBank/DDBJ whole genome shotgun (WGS) entry which is preliminary data.</text>
</comment>
<dbReference type="PANTHER" id="PTHR12694">
    <property type="entry name" value="TRANSCRIPTION INITIATION FACTOR IIA SUBUNIT 1"/>
    <property type="match status" value="1"/>
</dbReference>
<protein>
    <submittedName>
        <fullName evidence="7">Oxygen evolving enhancer 2 of photosystem II</fullName>
    </submittedName>
</protein>
<dbReference type="GO" id="GO:0005672">
    <property type="term" value="C:transcription factor TFIIA complex"/>
    <property type="evidence" value="ECO:0007669"/>
    <property type="project" value="InterPro"/>
</dbReference>
<evidence type="ECO:0000259" key="6">
    <source>
        <dbReference type="PROSITE" id="PS50812"/>
    </source>
</evidence>
<feature type="compositionally biased region" description="Low complexity" evidence="5">
    <location>
        <begin position="44"/>
        <end position="59"/>
    </location>
</feature>
<comment type="similarity">
    <text evidence="2">Belongs to the TFIIA subunit 1 family.</text>
</comment>
<dbReference type="SMART" id="SM01371">
    <property type="entry name" value="TFIIA"/>
    <property type="match status" value="1"/>
</dbReference>
<evidence type="ECO:0000256" key="2">
    <source>
        <dbReference type="ARBA" id="ARBA00010059"/>
    </source>
</evidence>
<dbReference type="GO" id="GO:0015979">
    <property type="term" value="P:photosynthesis"/>
    <property type="evidence" value="ECO:0007669"/>
    <property type="project" value="InterPro"/>
</dbReference>
<dbReference type="SUPFAM" id="SSF50784">
    <property type="entry name" value="Transcription factor IIA (TFIIA), beta-barrel domain"/>
    <property type="match status" value="1"/>
</dbReference>
<dbReference type="Proteomes" id="UP000239899">
    <property type="component" value="Unassembled WGS sequence"/>
</dbReference>
<dbReference type="GO" id="GO:0005509">
    <property type="term" value="F:calcium ion binding"/>
    <property type="evidence" value="ECO:0007669"/>
    <property type="project" value="InterPro"/>
</dbReference>
<dbReference type="InterPro" id="IPR004855">
    <property type="entry name" value="TFIIA_asu/bsu"/>
</dbReference>
<feature type="compositionally biased region" description="Low complexity" evidence="5">
    <location>
        <begin position="83"/>
        <end position="92"/>
    </location>
</feature>
<sequence length="945" mass="98510">MVEHGGAPAAAGPRSVHGQPPGKGVHPDDPAFRGPVPPGPEPPHSQQQAPSSGAAQGSGDRPEGRDGSAGPRSVYGQPPGKNAAQIQQIAAASTHVDEADEDEEPLSPLSAGGPPPAAAWHQPQQVAAAAGPSQAISGHGVRQRSAPPMAGGSGTPAAEQPASRKRPASQAAGDTGQRKRAANGAAGGDGLGGGLQRLPTAVSSSHGGVPASLARSSSFHGSQGPAAAPQQIRPMPGAPRSLQQRQQLANGVASGAAGAARQPAGAPRARQPPAPSKPKQPAKPSGSGQRRSSSAQGAAAAAAAAAHQYKPGDIVWAKIGVYPWWPAQLQRPTADEHFKPKHASTDLFCVFYGTNDYNWLPPNQIKPFIESHPDYQRHAAVKNKALQRAIDEAWVYGMQRQRPDTNWTGARFVTAATMQALSSKAAIATAVQAKAQQQRSARAAVVVRASAEGVDRRAALGLLAAAAAVSTAQPSEAAYGDAARVFAGNVTNKSGFIPYAGEGFALLIPSKWNPSKEQDFPGVVLRYEDNGDAVNNLVVLVQKVGKNNIDELGSPDKFLQDNAYLFGESAAFTGETLSEGGFLPNKVAAASVLDVQEATDKKGKKYYKYEVLTRSADGDEGGRHQLIAATVANGNLYLIKVQCGDKRWFKGAKKEAMGAWNSFTVVDIASLSVQRYQEVIDGVVGRVRGEFNQEGIDESVLDEVRALWEAKLVATGVIGEPSNEGQQVIQQQLRVGLPPGVAAMPYAAAAALQQQHLLAIRQQQLAAAAAGGAPGTLPMGMPPHLLAPGAAGQPMQMAALQQMAALHQAQAAQAQVAQAQAQAAALAAEQKRKLDAGMAEYREAKQQRTIPQQDGPADDAGEEGGGAAEEGGTAAEDDDDDPLTEDEEGSGDEVDEAAVANVVLGQFEKVQRSKSKWKFVLKDCILTLDNRDYLCRKVTGEMDFS</sequence>
<reference evidence="7 8" key="1">
    <citation type="journal article" date="2018" name="Plant J.">
        <title>Genome sequences of Chlorella sorokiniana UTEX 1602 and Micractinium conductrix SAG 241.80: implications to maltose excretion by a green alga.</title>
        <authorList>
            <person name="Arriola M.B."/>
            <person name="Velmurugan N."/>
            <person name="Zhang Y."/>
            <person name="Plunkett M.H."/>
            <person name="Hondzo H."/>
            <person name="Barney B.M."/>
        </authorList>
    </citation>
    <scope>NUCLEOTIDE SEQUENCE [LARGE SCALE GENOMIC DNA]</scope>
    <source>
        <strain evidence="8">UTEX 1602</strain>
    </source>
</reference>
<dbReference type="CDD" id="cd05162">
    <property type="entry name" value="PWWP"/>
    <property type="match status" value="1"/>
</dbReference>
<feature type="compositionally biased region" description="Low complexity" evidence="5">
    <location>
        <begin position="279"/>
        <end position="299"/>
    </location>
</feature>
<evidence type="ECO:0000256" key="1">
    <source>
        <dbReference type="ARBA" id="ARBA00004123"/>
    </source>
</evidence>
<evidence type="ECO:0000313" key="7">
    <source>
        <dbReference type="EMBL" id="PRW60981.1"/>
    </source>
</evidence>
<feature type="compositionally biased region" description="Gly residues" evidence="5">
    <location>
        <begin position="185"/>
        <end position="195"/>
    </location>
</feature>
<evidence type="ECO:0000256" key="3">
    <source>
        <dbReference type="ARBA" id="ARBA00023163"/>
    </source>
</evidence>
<dbReference type="Gene3D" id="3.40.1000.10">
    <property type="entry name" value="Mog1/PsbP, alpha/beta/alpha sandwich"/>
    <property type="match status" value="1"/>
</dbReference>
<dbReference type="OrthoDB" id="507333at2759"/>
<dbReference type="Pfam" id="PF01789">
    <property type="entry name" value="PsbP"/>
    <property type="match status" value="1"/>
</dbReference>
<dbReference type="Gene3D" id="2.30.18.10">
    <property type="entry name" value="Transcription factor IIA (TFIIA), beta-barrel domain"/>
    <property type="match status" value="1"/>
</dbReference>
<accession>A0A2P6U3U0</accession>
<dbReference type="InterPro" id="IPR009088">
    <property type="entry name" value="TFIIA_b-brl"/>
</dbReference>
<dbReference type="PANTHER" id="PTHR12694:SF8">
    <property type="entry name" value="TRANSCRIPTION INITIATION FACTOR IIA SUBUNIT 1"/>
    <property type="match status" value="1"/>
</dbReference>
<dbReference type="Pfam" id="PF03153">
    <property type="entry name" value="TFIIA"/>
    <property type="match status" value="1"/>
</dbReference>
<feature type="compositionally biased region" description="Low complexity" evidence="5">
    <location>
        <begin position="253"/>
        <end position="269"/>
    </location>
</feature>
<dbReference type="PROSITE" id="PS50812">
    <property type="entry name" value="PWWP"/>
    <property type="match status" value="1"/>
</dbReference>
<gene>
    <name evidence="7" type="ORF">C2E21_0488</name>
</gene>
<dbReference type="SMART" id="SM00293">
    <property type="entry name" value="PWWP"/>
    <property type="match status" value="1"/>
</dbReference>
<dbReference type="GO" id="GO:0009654">
    <property type="term" value="C:photosystem II oxygen evolving complex"/>
    <property type="evidence" value="ECO:0007669"/>
    <property type="project" value="InterPro"/>
</dbReference>
<dbReference type="GO" id="GO:0019898">
    <property type="term" value="C:extrinsic component of membrane"/>
    <property type="evidence" value="ECO:0007669"/>
    <property type="project" value="InterPro"/>
</dbReference>
<name>A0A2P6U3U0_CHLSO</name>
<comment type="subcellular location">
    <subcellularLocation>
        <location evidence="1">Nucleus</location>
    </subcellularLocation>
</comment>
<keyword evidence="4" id="KW-0539">Nucleus</keyword>
<keyword evidence="8" id="KW-1185">Reference proteome</keyword>
<dbReference type="Gene3D" id="2.30.30.140">
    <property type="match status" value="1"/>
</dbReference>
<dbReference type="AlphaFoldDB" id="A0A2P6U3U0"/>
<evidence type="ECO:0000313" key="8">
    <source>
        <dbReference type="Proteomes" id="UP000239899"/>
    </source>
</evidence>
<organism evidence="7 8">
    <name type="scientific">Chlorella sorokiniana</name>
    <name type="common">Freshwater green alga</name>
    <dbReference type="NCBI Taxonomy" id="3076"/>
    <lineage>
        <taxon>Eukaryota</taxon>
        <taxon>Viridiplantae</taxon>
        <taxon>Chlorophyta</taxon>
        <taxon>core chlorophytes</taxon>
        <taxon>Trebouxiophyceae</taxon>
        <taxon>Chlorellales</taxon>
        <taxon>Chlorellaceae</taxon>
        <taxon>Chlorella clade</taxon>
        <taxon>Chlorella</taxon>
    </lineage>
</organism>
<evidence type="ECO:0000256" key="5">
    <source>
        <dbReference type="SAM" id="MobiDB-lite"/>
    </source>
</evidence>
<dbReference type="InterPro" id="IPR002683">
    <property type="entry name" value="PsbP_C"/>
</dbReference>
<proteinExistence type="inferred from homology"/>
<dbReference type="Gene3D" id="1.10.287.100">
    <property type="match status" value="1"/>
</dbReference>
<evidence type="ECO:0000256" key="4">
    <source>
        <dbReference type="ARBA" id="ARBA00023242"/>
    </source>
</evidence>
<feature type="compositionally biased region" description="Low complexity" evidence="5">
    <location>
        <begin position="106"/>
        <end position="130"/>
    </location>
</feature>
<feature type="domain" description="PWWP" evidence="6">
    <location>
        <begin position="311"/>
        <end position="371"/>
    </location>
</feature>
<dbReference type="SUPFAM" id="SSF47396">
    <property type="entry name" value="Transcription factor IIA (TFIIA), alpha-helical domain"/>
    <property type="match status" value="1"/>
</dbReference>
<dbReference type="Pfam" id="PF00855">
    <property type="entry name" value="PWWP"/>
    <property type="match status" value="1"/>
</dbReference>
<feature type="region of interest" description="Disordered" evidence="5">
    <location>
        <begin position="1"/>
        <end position="299"/>
    </location>
</feature>
<dbReference type="CDD" id="cd07976">
    <property type="entry name" value="TFIIA_alpha_beta_like"/>
    <property type="match status" value="1"/>
</dbReference>
<dbReference type="SUPFAM" id="SSF55724">
    <property type="entry name" value="Mog1p/PsbP-like"/>
    <property type="match status" value="1"/>
</dbReference>
<dbReference type="SUPFAM" id="SSF63748">
    <property type="entry name" value="Tudor/PWWP/MBT"/>
    <property type="match status" value="1"/>
</dbReference>
<keyword evidence="3" id="KW-0804">Transcription</keyword>
<feature type="region of interest" description="Disordered" evidence="5">
    <location>
        <begin position="842"/>
        <end position="895"/>
    </location>
</feature>
<dbReference type="STRING" id="3076.A0A2P6U3U0"/>
<dbReference type="EMBL" id="LHPG02000001">
    <property type="protein sequence ID" value="PRW60981.1"/>
    <property type="molecule type" value="Genomic_DNA"/>
</dbReference>